<sequence>MPRMDELDGASSSPATPGQSSGPLNAEASAAPPQTWHAIGEGPGSAPMPPNLDGASTSPVTQPGIRLPSQAAPPRPAVNGMVTPAVRSQSRQVNGQQVHGQQVNGQQVDGYQVNGHHGNGNQVNGHDPLLQNTATVATEEDQTSQQPGDPTEILEHLGFVVVSSASSTPRTLTDEIDQFRNECPQAHSADIKLIIAFLLKWKEATSDNLPDLLHVARSVSIIVDVRPAWQGLPRYQAMARRSHNNIPAVIVSGTDCYTLDEAMQSLHYFAKVLLHERMAMALQAYGEHGYVSQDLGI</sequence>
<dbReference type="Proteomes" id="UP000073492">
    <property type="component" value="Unassembled WGS sequence"/>
</dbReference>
<accession>A0A139IFT4</accession>
<dbReference type="AlphaFoldDB" id="A0A139IFT4"/>
<organism evidence="2 3">
    <name type="scientific">Pseudocercospora musae</name>
    <dbReference type="NCBI Taxonomy" id="113226"/>
    <lineage>
        <taxon>Eukaryota</taxon>
        <taxon>Fungi</taxon>
        <taxon>Dikarya</taxon>
        <taxon>Ascomycota</taxon>
        <taxon>Pezizomycotina</taxon>
        <taxon>Dothideomycetes</taxon>
        <taxon>Dothideomycetidae</taxon>
        <taxon>Mycosphaerellales</taxon>
        <taxon>Mycosphaerellaceae</taxon>
        <taxon>Pseudocercospora</taxon>
    </lineage>
</organism>
<keyword evidence="3" id="KW-1185">Reference proteome</keyword>
<gene>
    <name evidence="2" type="ORF">AC579_8077</name>
</gene>
<proteinExistence type="predicted"/>
<protein>
    <submittedName>
        <fullName evidence="2">Uncharacterized protein</fullName>
    </submittedName>
</protein>
<feature type="compositionally biased region" description="Polar residues" evidence="1">
    <location>
        <begin position="10"/>
        <end position="23"/>
    </location>
</feature>
<evidence type="ECO:0000313" key="3">
    <source>
        <dbReference type="Proteomes" id="UP000073492"/>
    </source>
</evidence>
<dbReference type="EMBL" id="LFZO01000111">
    <property type="protein sequence ID" value="KXT13573.1"/>
    <property type="molecule type" value="Genomic_DNA"/>
</dbReference>
<evidence type="ECO:0000313" key="2">
    <source>
        <dbReference type="EMBL" id="KXT13573.1"/>
    </source>
</evidence>
<comment type="caution">
    <text evidence="2">The sequence shown here is derived from an EMBL/GenBank/DDBJ whole genome shotgun (WGS) entry which is preliminary data.</text>
</comment>
<reference evidence="2 3" key="1">
    <citation type="submission" date="2015-07" db="EMBL/GenBank/DDBJ databases">
        <title>Comparative genomics of the Sigatoka disease complex on banana suggests a link between parallel evolutionary changes in Pseudocercospora fijiensis and Pseudocercospora eumusae and increased virulence on the banana host.</title>
        <authorList>
            <person name="Chang T.-C."/>
            <person name="Salvucci A."/>
            <person name="Crous P.W."/>
            <person name="Stergiopoulos I."/>
        </authorList>
    </citation>
    <scope>NUCLEOTIDE SEQUENCE [LARGE SCALE GENOMIC DNA]</scope>
    <source>
        <strain evidence="2 3">CBS 116634</strain>
    </source>
</reference>
<name>A0A139IFT4_9PEZI</name>
<feature type="region of interest" description="Disordered" evidence="1">
    <location>
        <begin position="1"/>
        <end position="81"/>
    </location>
</feature>
<evidence type="ECO:0000256" key="1">
    <source>
        <dbReference type="SAM" id="MobiDB-lite"/>
    </source>
</evidence>